<sequence length="524" mass="59350">MICFVQYWNTQEKKVNTDFLFIANVLEEAVSPSAETLYNVIKSQLHKYNLSLNKLPGISTDGAAVMVGKREGVVTKLKNDNPSLLAIHCICHRLALACVDTNHKDLDCIKEVESYVTSIWKVFHQSAVKLAALLKAQAEIKGMIISENNKTMITKTLKRACQTRWLSFDNAIQSLYAELLAVIQTLNNYPNDPTAYGLMKKISNLRFIGLLYILKYVLPILANLSKIFQMGYVYFSLIQPSIESCKFNLRALLPGTANFDSLEHDLTQGRLSILQIVFTPGVITDLKSFIAKYVEALCTNIGSRFEQSDLHKCFSVFDPNLIPDRADPKFHEYGVSEIKTLVDHFYPGNDRVLEEAMAEWQNLKFNLIAWKGDIPSTVTAIEYILNHKLLKQRDSIAQLYPHLTHLAEIIAILPVSNAWPERGFSKMKLIKTCLRNRLKNDVMQSIFQINLNGPQLFSVDAGILVNKSVKTWLAAKHKRKLPQASHISSTNNQELKSCINELNLNSEFNDIVAMEYDDDDDLCI</sequence>
<evidence type="ECO:0000259" key="1">
    <source>
        <dbReference type="Pfam" id="PF05699"/>
    </source>
</evidence>
<comment type="caution">
    <text evidence="2">The sequence shown here is derived from an EMBL/GenBank/DDBJ whole genome shotgun (WGS) entry which is preliminary data.</text>
</comment>
<evidence type="ECO:0000313" key="2">
    <source>
        <dbReference type="EMBL" id="KAK6169181.1"/>
    </source>
</evidence>
<dbReference type="InterPro" id="IPR008906">
    <property type="entry name" value="HATC_C_dom"/>
</dbReference>
<feature type="domain" description="HAT C-terminal dimerisation" evidence="1">
    <location>
        <begin position="398"/>
        <end position="450"/>
    </location>
</feature>
<dbReference type="InterPro" id="IPR012337">
    <property type="entry name" value="RNaseH-like_sf"/>
</dbReference>
<dbReference type="AlphaFoldDB" id="A0AAN8GDZ5"/>
<accession>A0AAN8GDZ5</accession>
<gene>
    <name evidence="2" type="ORF">SNE40_020280</name>
</gene>
<dbReference type="Proteomes" id="UP001347796">
    <property type="component" value="Unassembled WGS sequence"/>
</dbReference>
<name>A0AAN8GDZ5_PATCE</name>
<dbReference type="PANTHER" id="PTHR46880:SF5">
    <property type="entry name" value="DUF4371 DOMAIN-CONTAINING PROTEIN"/>
    <property type="match status" value="1"/>
</dbReference>
<protein>
    <recommendedName>
        <fullName evidence="1">HAT C-terminal dimerisation domain-containing protein</fullName>
    </recommendedName>
</protein>
<dbReference type="Pfam" id="PF05699">
    <property type="entry name" value="Dimer_Tnp_hAT"/>
    <property type="match status" value="1"/>
</dbReference>
<keyword evidence="3" id="KW-1185">Reference proteome</keyword>
<proteinExistence type="predicted"/>
<dbReference type="PANTHER" id="PTHR46880">
    <property type="entry name" value="RAS-ASSOCIATING DOMAIN-CONTAINING PROTEIN"/>
    <property type="match status" value="1"/>
</dbReference>
<evidence type="ECO:0000313" key="3">
    <source>
        <dbReference type="Proteomes" id="UP001347796"/>
    </source>
</evidence>
<dbReference type="EMBL" id="JAZGQO010000015">
    <property type="protein sequence ID" value="KAK6169181.1"/>
    <property type="molecule type" value="Genomic_DNA"/>
</dbReference>
<dbReference type="GO" id="GO:0046983">
    <property type="term" value="F:protein dimerization activity"/>
    <property type="evidence" value="ECO:0007669"/>
    <property type="project" value="InterPro"/>
</dbReference>
<organism evidence="2 3">
    <name type="scientific">Patella caerulea</name>
    <name type="common">Rayed Mediterranean limpet</name>
    <dbReference type="NCBI Taxonomy" id="87958"/>
    <lineage>
        <taxon>Eukaryota</taxon>
        <taxon>Metazoa</taxon>
        <taxon>Spiralia</taxon>
        <taxon>Lophotrochozoa</taxon>
        <taxon>Mollusca</taxon>
        <taxon>Gastropoda</taxon>
        <taxon>Patellogastropoda</taxon>
        <taxon>Patelloidea</taxon>
        <taxon>Patellidae</taxon>
        <taxon>Patella</taxon>
    </lineage>
</organism>
<reference evidence="2 3" key="1">
    <citation type="submission" date="2024-01" db="EMBL/GenBank/DDBJ databases">
        <title>The genome of the rayed Mediterranean limpet Patella caerulea (Linnaeus, 1758).</title>
        <authorList>
            <person name="Anh-Thu Weber A."/>
            <person name="Halstead-Nussloch G."/>
        </authorList>
    </citation>
    <scope>NUCLEOTIDE SEQUENCE [LARGE SCALE GENOMIC DNA]</scope>
    <source>
        <strain evidence="2">AATW-2023a</strain>
        <tissue evidence="2">Whole specimen</tissue>
    </source>
</reference>
<dbReference type="SUPFAM" id="SSF53098">
    <property type="entry name" value="Ribonuclease H-like"/>
    <property type="match status" value="1"/>
</dbReference>